<dbReference type="InterPro" id="IPR011712">
    <property type="entry name" value="Sig_transdc_His_kin_sub3_dim/P"/>
</dbReference>
<evidence type="ECO:0000259" key="15">
    <source>
        <dbReference type="PROSITE" id="PS50109"/>
    </source>
</evidence>
<keyword evidence="4" id="KW-1003">Cell membrane</keyword>
<comment type="caution">
    <text evidence="16">The sequence shown here is derived from an EMBL/GenBank/DDBJ whole genome shotgun (WGS) entry which is preliminary data.</text>
</comment>
<dbReference type="Proteomes" id="UP000613743">
    <property type="component" value="Unassembled WGS sequence"/>
</dbReference>
<dbReference type="SMART" id="SM00387">
    <property type="entry name" value="HATPase_c"/>
    <property type="match status" value="1"/>
</dbReference>
<keyword evidence="10" id="KW-0067">ATP-binding</keyword>
<keyword evidence="5" id="KW-0597">Phosphoprotein</keyword>
<evidence type="ECO:0000256" key="2">
    <source>
        <dbReference type="ARBA" id="ARBA00004651"/>
    </source>
</evidence>
<keyword evidence="7 14" id="KW-0812">Transmembrane</keyword>
<dbReference type="InterPro" id="IPR050482">
    <property type="entry name" value="Sensor_HK_TwoCompSys"/>
</dbReference>
<evidence type="ECO:0000256" key="11">
    <source>
        <dbReference type="ARBA" id="ARBA00022989"/>
    </source>
</evidence>
<dbReference type="Gene3D" id="1.20.5.1930">
    <property type="match status" value="1"/>
</dbReference>
<dbReference type="CDD" id="cd16917">
    <property type="entry name" value="HATPase_UhpB-NarQ-NarX-like"/>
    <property type="match status" value="1"/>
</dbReference>
<organism evidence="16 17">
    <name type="scientific">Shewanella gelidii</name>
    <dbReference type="NCBI Taxonomy" id="1642821"/>
    <lineage>
        <taxon>Bacteria</taxon>
        <taxon>Pseudomonadati</taxon>
        <taxon>Pseudomonadota</taxon>
        <taxon>Gammaproteobacteria</taxon>
        <taxon>Alteromonadales</taxon>
        <taxon>Shewanellaceae</taxon>
        <taxon>Shewanella</taxon>
    </lineage>
</organism>
<gene>
    <name evidence="16" type="ORF">GCM10009332_01920</name>
</gene>
<protein>
    <recommendedName>
        <fullName evidence="3">histidine kinase</fullName>
        <ecNumber evidence="3">2.7.13.3</ecNumber>
    </recommendedName>
</protein>
<reference evidence="16" key="2">
    <citation type="submission" date="2020-09" db="EMBL/GenBank/DDBJ databases">
        <authorList>
            <person name="Sun Q."/>
            <person name="Ohkuma M."/>
        </authorList>
    </citation>
    <scope>NUCLEOTIDE SEQUENCE</scope>
    <source>
        <strain evidence="16">JCM 30804</strain>
    </source>
</reference>
<sequence length="465" mass="52038">MNINHKLHIVTILPLVLALTAVLIVTQMQYRELSNHVVEVYRQSIIDNRKDELKNYLSIANGALKHLHQDQSVSQPQAQALVKSMLAEMRFGDNGYFFAYDFDGNSLVLPAQEWRVGKNWYDADDGNGVQFIQALISRAENGGGYLNYLFNQPSKGGEVSKKLAYAEKLGNWDWMFGTGIYIDDIDEQTQLLNKSISRHIGYTSFMVLLIGILSIIAVFIAGLFIRISEKRLANIKLRALNERIFQTQEEECKRVSRELHDGVSQTVAAARFSLETAQLKLEIGGDSTEDMNKAITLIRQIMLDIRSISHQLHPGILEDYGLGAALKELGREFSLRTGIEVKVQRLSVRKIVSTELSGALYRIAQESLTNIERHSGATEVRISLCLSPGWLTLEIADNGRGFDYLSVDSCSKPLEGIGLRNMKERLSFYNGILKVESASGKGTSLIARIPQSELRYNADTSYEGG</sequence>
<proteinExistence type="predicted"/>
<keyword evidence="8" id="KW-0547">Nucleotide-binding</keyword>
<evidence type="ECO:0000256" key="6">
    <source>
        <dbReference type="ARBA" id="ARBA00022679"/>
    </source>
</evidence>
<dbReference type="PANTHER" id="PTHR24421">
    <property type="entry name" value="NITRATE/NITRITE SENSOR PROTEIN NARX-RELATED"/>
    <property type="match status" value="1"/>
</dbReference>
<dbReference type="InterPro" id="IPR017171">
    <property type="entry name" value="Sig_transdc_His_kinase_MctS"/>
</dbReference>
<evidence type="ECO:0000256" key="12">
    <source>
        <dbReference type="ARBA" id="ARBA00023012"/>
    </source>
</evidence>
<feature type="transmembrane region" description="Helical" evidence="14">
    <location>
        <begin position="6"/>
        <end position="25"/>
    </location>
</feature>
<accession>A0A917JI48</accession>
<dbReference type="PANTHER" id="PTHR24421:SF10">
    <property type="entry name" value="NITRATE_NITRITE SENSOR PROTEIN NARQ"/>
    <property type="match status" value="1"/>
</dbReference>
<evidence type="ECO:0000256" key="9">
    <source>
        <dbReference type="ARBA" id="ARBA00022777"/>
    </source>
</evidence>
<feature type="domain" description="Histidine kinase" evidence="15">
    <location>
        <begin position="254"/>
        <end position="453"/>
    </location>
</feature>
<evidence type="ECO:0000256" key="1">
    <source>
        <dbReference type="ARBA" id="ARBA00000085"/>
    </source>
</evidence>
<dbReference type="EMBL" id="BMPZ01000001">
    <property type="protein sequence ID" value="GGI68377.1"/>
    <property type="molecule type" value="Genomic_DNA"/>
</dbReference>
<evidence type="ECO:0000256" key="8">
    <source>
        <dbReference type="ARBA" id="ARBA00022741"/>
    </source>
</evidence>
<dbReference type="GO" id="GO:0005524">
    <property type="term" value="F:ATP binding"/>
    <property type="evidence" value="ECO:0007669"/>
    <property type="project" value="UniProtKB-KW"/>
</dbReference>
<dbReference type="Pfam" id="PF07730">
    <property type="entry name" value="HisKA_3"/>
    <property type="match status" value="1"/>
</dbReference>
<keyword evidence="9 16" id="KW-0418">Kinase</keyword>
<evidence type="ECO:0000256" key="14">
    <source>
        <dbReference type="SAM" id="Phobius"/>
    </source>
</evidence>
<dbReference type="AlphaFoldDB" id="A0A917JI48"/>
<comment type="catalytic activity">
    <reaction evidence="1">
        <text>ATP + protein L-histidine = ADP + protein N-phospho-L-histidine.</text>
        <dbReference type="EC" id="2.7.13.3"/>
    </reaction>
</comment>
<dbReference type="Pfam" id="PF17200">
    <property type="entry name" value="sCache_2"/>
    <property type="match status" value="1"/>
</dbReference>
<dbReference type="SUPFAM" id="SSF55874">
    <property type="entry name" value="ATPase domain of HSP90 chaperone/DNA topoisomerase II/histidine kinase"/>
    <property type="match status" value="1"/>
</dbReference>
<name>A0A917JI48_9GAMM</name>
<dbReference type="PROSITE" id="PS50109">
    <property type="entry name" value="HIS_KIN"/>
    <property type="match status" value="1"/>
</dbReference>
<dbReference type="InterPro" id="IPR036890">
    <property type="entry name" value="HATPase_C_sf"/>
</dbReference>
<dbReference type="GO" id="GO:0000155">
    <property type="term" value="F:phosphorelay sensor kinase activity"/>
    <property type="evidence" value="ECO:0007669"/>
    <property type="project" value="InterPro"/>
</dbReference>
<comment type="subcellular location">
    <subcellularLocation>
        <location evidence="2">Cell membrane</location>
        <topology evidence="2">Multi-pass membrane protein</topology>
    </subcellularLocation>
</comment>
<keyword evidence="17" id="KW-1185">Reference proteome</keyword>
<keyword evidence="12" id="KW-0902">Two-component regulatory system</keyword>
<dbReference type="GO" id="GO:0005886">
    <property type="term" value="C:plasma membrane"/>
    <property type="evidence" value="ECO:0007669"/>
    <property type="project" value="UniProtKB-SubCell"/>
</dbReference>
<keyword evidence="11 14" id="KW-1133">Transmembrane helix</keyword>
<evidence type="ECO:0000256" key="13">
    <source>
        <dbReference type="ARBA" id="ARBA00023136"/>
    </source>
</evidence>
<dbReference type="InterPro" id="IPR005467">
    <property type="entry name" value="His_kinase_dom"/>
</dbReference>
<evidence type="ECO:0000313" key="16">
    <source>
        <dbReference type="EMBL" id="GGI68377.1"/>
    </source>
</evidence>
<keyword evidence="6" id="KW-0808">Transferase</keyword>
<evidence type="ECO:0000256" key="4">
    <source>
        <dbReference type="ARBA" id="ARBA00022475"/>
    </source>
</evidence>
<evidence type="ECO:0000256" key="10">
    <source>
        <dbReference type="ARBA" id="ARBA00022840"/>
    </source>
</evidence>
<dbReference type="InterPro" id="IPR003594">
    <property type="entry name" value="HATPase_dom"/>
</dbReference>
<feature type="transmembrane region" description="Helical" evidence="14">
    <location>
        <begin position="200"/>
        <end position="225"/>
    </location>
</feature>
<dbReference type="EC" id="2.7.13.3" evidence="3"/>
<evidence type="ECO:0000256" key="7">
    <source>
        <dbReference type="ARBA" id="ARBA00022692"/>
    </source>
</evidence>
<dbReference type="InterPro" id="IPR033480">
    <property type="entry name" value="sCache_2"/>
</dbReference>
<dbReference type="Gene3D" id="3.30.450.20">
    <property type="entry name" value="PAS domain"/>
    <property type="match status" value="1"/>
</dbReference>
<evidence type="ECO:0000313" key="17">
    <source>
        <dbReference type="Proteomes" id="UP000613743"/>
    </source>
</evidence>
<dbReference type="Pfam" id="PF02518">
    <property type="entry name" value="HATPase_c"/>
    <property type="match status" value="1"/>
</dbReference>
<keyword evidence="13 14" id="KW-0472">Membrane</keyword>
<dbReference type="GO" id="GO:0046983">
    <property type="term" value="F:protein dimerization activity"/>
    <property type="evidence" value="ECO:0007669"/>
    <property type="project" value="InterPro"/>
</dbReference>
<reference evidence="16" key="1">
    <citation type="journal article" date="2014" name="Int. J. Syst. Evol. Microbiol.">
        <title>Complete genome sequence of Corynebacterium casei LMG S-19264T (=DSM 44701T), isolated from a smear-ripened cheese.</title>
        <authorList>
            <consortium name="US DOE Joint Genome Institute (JGI-PGF)"/>
            <person name="Walter F."/>
            <person name="Albersmeier A."/>
            <person name="Kalinowski J."/>
            <person name="Ruckert C."/>
        </authorList>
    </citation>
    <scope>NUCLEOTIDE SEQUENCE</scope>
    <source>
        <strain evidence="16">JCM 30804</strain>
    </source>
</reference>
<dbReference type="PIRSF" id="PIRSF037314">
    <property type="entry name" value="STHK_MctS"/>
    <property type="match status" value="1"/>
</dbReference>
<dbReference type="SMART" id="SM01049">
    <property type="entry name" value="Cache_2"/>
    <property type="match status" value="1"/>
</dbReference>
<evidence type="ECO:0000256" key="3">
    <source>
        <dbReference type="ARBA" id="ARBA00012438"/>
    </source>
</evidence>
<dbReference type="Gene3D" id="3.30.565.10">
    <property type="entry name" value="Histidine kinase-like ATPase, C-terminal domain"/>
    <property type="match status" value="1"/>
</dbReference>
<evidence type="ECO:0000256" key="5">
    <source>
        <dbReference type="ARBA" id="ARBA00022553"/>
    </source>
</evidence>
<dbReference type="RefSeq" id="WP_188916957.1">
    <property type="nucleotide sequence ID" value="NZ_BMPZ01000001.1"/>
</dbReference>